<dbReference type="AlphaFoldDB" id="A0AAW2TKC8"/>
<reference evidence="1" key="1">
    <citation type="submission" date="2020-06" db="EMBL/GenBank/DDBJ databases">
        <authorList>
            <person name="Li T."/>
            <person name="Hu X."/>
            <person name="Zhang T."/>
            <person name="Song X."/>
            <person name="Zhang H."/>
            <person name="Dai N."/>
            <person name="Sheng W."/>
            <person name="Hou X."/>
            <person name="Wei L."/>
        </authorList>
    </citation>
    <scope>NUCLEOTIDE SEQUENCE</scope>
    <source>
        <strain evidence="1">G02</strain>
        <tissue evidence="1">Leaf</tissue>
    </source>
</reference>
<gene>
    <name evidence="1" type="ORF">Sradi_2053400</name>
</gene>
<evidence type="ECO:0000313" key="1">
    <source>
        <dbReference type="EMBL" id="KAL0404126.1"/>
    </source>
</evidence>
<name>A0AAW2TKC8_SESRA</name>
<accession>A0AAW2TKC8</accession>
<protein>
    <submittedName>
        <fullName evidence="1">Uncharacterized protein</fullName>
    </submittedName>
</protein>
<sequence length="96" mass="11223">MERVLHLIGNLCFPLGQCQMRVLRFRSYSSHYLISWSANLEGRKKKLFNIEVLWARVAGCEDTICWAWDSLGTDSVGDWVIHNLCNVHQELVTWEK</sequence>
<comment type="caution">
    <text evidence="1">The sequence shown here is derived from an EMBL/GenBank/DDBJ whole genome shotgun (WGS) entry which is preliminary data.</text>
</comment>
<proteinExistence type="predicted"/>
<organism evidence="1">
    <name type="scientific">Sesamum radiatum</name>
    <name type="common">Black benniseed</name>
    <dbReference type="NCBI Taxonomy" id="300843"/>
    <lineage>
        <taxon>Eukaryota</taxon>
        <taxon>Viridiplantae</taxon>
        <taxon>Streptophyta</taxon>
        <taxon>Embryophyta</taxon>
        <taxon>Tracheophyta</taxon>
        <taxon>Spermatophyta</taxon>
        <taxon>Magnoliopsida</taxon>
        <taxon>eudicotyledons</taxon>
        <taxon>Gunneridae</taxon>
        <taxon>Pentapetalae</taxon>
        <taxon>asterids</taxon>
        <taxon>lamiids</taxon>
        <taxon>Lamiales</taxon>
        <taxon>Pedaliaceae</taxon>
        <taxon>Sesamum</taxon>
    </lineage>
</organism>
<dbReference type="EMBL" id="JACGWJ010000008">
    <property type="protein sequence ID" value="KAL0404126.1"/>
    <property type="molecule type" value="Genomic_DNA"/>
</dbReference>
<reference evidence="1" key="2">
    <citation type="journal article" date="2024" name="Plant">
        <title>Genomic evolution and insights into agronomic trait innovations of Sesamum species.</title>
        <authorList>
            <person name="Miao H."/>
            <person name="Wang L."/>
            <person name="Qu L."/>
            <person name="Liu H."/>
            <person name="Sun Y."/>
            <person name="Le M."/>
            <person name="Wang Q."/>
            <person name="Wei S."/>
            <person name="Zheng Y."/>
            <person name="Lin W."/>
            <person name="Duan Y."/>
            <person name="Cao H."/>
            <person name="Xiong S."/>
            <person name="Wang X."/>
            <person name="Wei L."/>
            <person name="Li C."/>
            <person name="Ma Q."/>
            <person name="Ju M."/>
            <person name="Zhao R."/>
            <person name="Li G."/>
            <person name="Mu C."/>
            <person name="Tian Q."/>
            <person name="Mei H."/>
            <person name="Zhang T."/>
            <person name="Gao T."/>
            <person name="Zhang H."/>
        </authorList>
    </citation>
    <scope>NUCLEOTIDE SEQUENCE</scope>
    <source>
        <strain evidence="1">G02</strain>
    </source>
</reference>